<dbReference type="PANTHER" id="PTHR24166">
    <property type="entry name" value="ROLLING PEBBLES, ISOFORM B"/>
    <property type="match status" value="1"/>
</dbReference>
<dbReference type="Pfam" id="PF12796">
    <property type="entry name" value="Ank_2"/>
    <property type="match status" value="2"/>
</dbReference>
<feature type="domain" description="TANC1/2-like winged helix" evidence="5">
    <location>
        <begin position="1"/>
        <end position="125"/>
    </location>
</feature>
<dbReference type="PANTHER" id="PTHR24166:SF23">
    <property type="entry name" value="PROTEIN TANC1"/>
    <property type="match status" value="1"/>
</dbReference>
<name>A0A834CHM2_ORYME</name>
<dbReference type="AlphaFoldDB" id="A0A834CHM2"/>
<dbReference type="Pfam" id="PF25521">
    <property type="entry name" value="WHD_TANC1"/>
    <property type="match status" value="1"/>
</dbReference>
<feature type="repeat" description="ANK" evidence="3">
    <location>
        <begin position="315"/>
        <end position="347"/>
    </location>
</feature>
<protein>
    <submittedName>
        <fullName evidence="6">Protein TANC1</fullName>
    </submittedName>
</protein>
<evidence type="ECO:0000256" key="4">
    <source>
        <dbReference type="SAM" id="MobiDB-lite"/>
    </source>
</evidence>
<feature type="region of interest" description="Disordered" evidence="4">
    <location>
        <begin position="257"/>
        <end position="277"/>
    </location>
</feature>
<keyword evidence="1" id="KW-0677">Repeat</keyword>
<dbReference type="PROSITE" id="PS50088">
    <property type="entry name" value="ANK_REPEAT"/>
    <property type="match status" value="3"/>
</dbReference>
<dbReference type="InterPro" id="IPR050889">
    <property type="entry name" value="Dendritic_Spine_Reg/Scaffold"/>
</dbReference>
<dbReference type="PRINTS" id="PR01415">
    <property type="entry name" value="ANKYRIN"/>
</dbReference>
<accession>A0A834CHM2</accession>
<evidence type="ECO:0000313" key="7">
    <source>
        <dbReference type="Proteomes" id="UP000646548"/>
    </source>
</evidence>
<dbReference type="EMBL" id="WKFB01000184">
    <property type="protein sequence ID" value="KAF6732682.1"/>
    <property type="molecule type" value="Genomic_DNA"/>
</dbReference>
<gene>
    <name evidence="6" type="ORF">FQA47_011228</name>
</gene>
<dbReference type="SUPFAM" id="SSF48403">
    <property type="entry name" value="Ankyrin repeat"/>
    <property type="match status" value="1"/>
</dbReference>
<dbReference type="SMART" id="SM00248">
    <property type="entry name" value="ANK"/>
    <property type="match status" value="5"/>
</dbReference>
<evidence type="ECO:0000256" key="2">
    <source>
        <dbReference type="ARBA" id="ARBA00023043"/>
    </source>
</evidence>
<dbReference type="PROSITE" id="PS50297">
    <property type="entry name" value="ANK_REP_REGION"/>
    <property type="match status" value="2"/>
</dbReference>
<organism evidence="6 7">
    <name type="scientific">Oryzias melastigma</name>
    <name type="common">Marine medaka</name>
    <dbReference type="NCBI Taxonomy" id="30732"/>
    <lineage>
        <taxon>Eukaryota</taxon>
        <taxon>Metazoa</taxon>
        <taxon>Chordata</taxon>
        <taxon>Craniata</taxon>
        <taxon>Vertebrata</taxon>
        <taxon>Euteleostomi</taxon>
        <taxon>Actinopterygii</taxon>
        <taxon>Neopterygii</taxon>
        <taxon>Teleostei</taxon>
        <taxon>Neoteleostei</taxon>
        <taxon>Acanthomorphata</taxon>
        <taxon>Ovalentaria</taxon>
        <taxon>Atherinomorphae</taxon>
        <taxon>Beloniformes</taxon>
        <taxon>Adrianichthyidae</taxon>
        <taxon>Oryziinae</taxon>
        <taxon>Oryzias</taxon>
    </lineage>
</organism>
<feature type="repeat" description="ANK" evidence="3">
    <location>
        <begin position="195"/>
        <end position="227"/>
    </location>
</feature>
<dbReference type="InterPro" id="IPR036770">
    <property type="entry name" value="Ankyrin_rpt-contain_sf"/>
</dbReference>
<sequence>MFRALNAGAVKGELEWKDFQQRLDSLAGFMVKRRDGTRMLCHPSFREWLVWRGDEESNDFLCEPRSGHALLAFMLSRQEGKLNRQQTMELGHHILKAHIFKGLSKKTGVSSSVLQAVWVNCSTDSLSAALASLRNLYTPNIKVSRLLMLGGASVTWCTEVIGHAPILAVHAHLGHVEMVALLLEMGAAVDGTTDSGMTPLCLAAAAGHADIVTLLCKKGAKVGHADKNGQCALVHAGLRGHAEIITFLLGQDWGAEVSSDPQQHHSNESMTGKRQAAQQAVTAAASVGHTQVVKSLLDLKDEQLAVQMDVPDSLWGETVLSAAAGRGRTEMCALLLERGARLEIPNRRGMVPLLSAAKHGHTQVVELLLKQGADINCE</sequence>
<feature type="repeat" description="ANK" evidence="3">
    <location>
        <begin position="348"/>
        <end position="378"/>
    </location>
</feature>
<reference evidence="6" key="1">
    <citation type="journal article" name="BMC Genomics">
        <title>Long-read sequencing and de novo genome assembly of marine medaka (Oryzias melastigma).</title>
        <authorList>
            <person name="Liang P."/>
            <person name="Saqib H.S.A."/>
            <person name="Ni X."/>
            <person name="Shen Y."/>
        </authorList>
    </citation>
    <scope>NUCLEOTIDE SEQUENCE</scope>
    <source>
        <strain evidence="6">Bigg-433</strain>
    </source>
</reference>
<comment type="caution">
    <text evidence="6">The sequence shown here is derived from an EMBL/GenBank/DDBJ whole genome shotgun (WGS) entry which is preliminary data.</text>
</comment>
<dbReference type="Proteomes" id="UP000646548">
    <property type="component" value="Unassembled WGS sequence"/>
</dbReference>
<evidence type="ECO:0000256" key="3">
    <source>
        <dbReference type="PROSITE-ProRule" id="PRU00023"/>
    </source>
</evidence>
<evidence type="ECO:0000313" key="6">
    <source>
        <dbReference type="EMBL" id="KAF6732682.1"/>
    </source>
</evidence>
<dbReference type="InterPro" id="IPR058056">
    <property type="entry name" value="WH_TANC1/2"/>
</dbReference>
<evidence type="ECO:0000256" key="1">
    <source>
        <dbReference type="ARBA" id="ARBA00022737"/>
    </source>
</evidence>
<dbReference type="InterPro" id="IPR002110">
    <property type="entry name" value="Ankyrin_rpt"/>
</dbReference>
<keyword evidence="2 3" id="KW-0040">ANK repeat</keyword>
<evidence type="ECO:0000259" key="5">
    <source>
        <dbReference type="Pfam" id="PF25521"/>
    </source>
</evidence>
<dbReference type="Gene3D" id="1.25.40.20">
    <property type="entry name" value="Ankyrin repeat-containing domain"/>
    <property type="match status" value="2"/>
</dbReference>
<proteinExistence type="predicted"/>